<keyword evidence="7" id="KW-0472">Membrane</keyword>
<dbReference type="CDD" id="cd06183">
    <property type="entry name" value="cyt_b5_reduct_like"/>
    <property type="match status" value="1"/>
</dbReference>
<feature type="binding site" evidence="8">
    <location>
        <position position="106"/>
    </location>
    <ligand>
        <name>FAD</name>
        <dbReference type="ChEBI" id="CHEBI:57692"/>
    </ligand>
</feature>
<gene>
    <name evidence="10" type="ORF">NEOLI_004423</name>
</gene>
<dbReference type="Proteomes" id="UP000186594">
    <property type="component" value="Unassembled WGS sequence"/>
</dbReference>
<keyword evidence="6" id="KW-0560">Oxidoreductase</keyword>
<dbReference type="InterPro" id="IPR017927">
    <property type="entry name" value="FAD-bd_FR_type"/>
</dbReference>
<protein>
    <submittedName>
        <fullName evidence="10">Putative FAD-binding protein</fullName>
    </submittedName>
</protein>
<dbReference type="Pfam" id="PF00970">
    <property type="entry name" value="FAD_binding_6"/>
    <property type="match status" value="1"/>
</dbReference>
<dbReference type="SUPFAM" id="SSF63380">
    <property type="entry name" value="Riboflavin synthase domain-like"/>
    <property type="match status" value="1"/>
</dbReference>
<feature type="binding site" evidence="8">
    <location>
        <position position="114"/>
    </location>
    <ligand>
        <name>FAD</name>
        <dbReference type="ChEBI" id="CHEBI:57692"/>
    </ligand>
</feature>
<evidence type="ECO:0000256" key="3">
    <source>
        <dbReference type="ARBA" id="ARBA00006105"/>
    </source>
</evidence>
<evidence type="ECO:0000259" key="9">
    <source>
        <dbReference type="PROSITE" id="PS51384"/>
    </source>
</evidence>
<dbReference type="AlphaFoldDB" id="A0A1U7LUR5"/>
<feature type="binding site" evidence="8">
    <location>
        <position position="90"/>
    </location>
    <ligand>
        <name>FAD</name>
        <dbReference type="ChEBI" id="CHEBI:57692"/>
    </ligand>
</feature>
<evidence type="ECO:0000256" key="7">
    <source>
        <dbReference type="ARBA" id="ARBA00023136"/>
    </source>
</evidence>
<organism evidence="10 11">
    <name type="scientific">Neolecta irregularis (strain DAH-3)</name>
    <dbReference type="NCBI Taxonomy" id="1198029"/>
    <lineage>
        <taxon>Eukaryota</taxon>
        <taxon>Fungi</taxon>
        <taxon>Dikarya</taxon>
        <taxon>Ascomycota</taxon>
        <taxon>Taphrinomycotina</taxon>
        <taxon>Neolectales</taxon>
        <taxon>Neolectaceae</taxon>
        <taxon>Neolecta</taxon>
    </lineage>
</organism>
<accession>A0A1U7LUR5</accession>
<dbReference type="STRING" id="1198029.A0A1U7LUR5"/>
<evidence type="ECO:0000256" key="8">
    <source>
        <dbReference type="PIRSR" id="PIRSR601834-1"/>
    </source>
</evidence>
<evidence type="ECO:0000313" key="10">
    <source>
        <dbReference type="EMBL" id="OLL26369.1"/>
    </source>
</evidence>
<keyword evidence="11" id="KW-1185">Reference proteome</keyword>
<feature type="binding site" evidence="8">
    <location>
        <position position="104"/>
    </location>
    <ligand>
        <name>FAD</name>
        <dbReference type="ChEBI" id="CHEBI:57692"/>
    </ligand>
</feature>
<evidence type="ECO:0000256" key="4">
    <source>
        <dbReference type="ARBA" id="ARBA00022630"/>
    </source>
</evidence>
<proteinExistence type="inferred from homology"/>
<evidence type="ECO:0000313" key="11">
    <source>
        <dbReference type="Proteomes" id="UP000186594"/>
    </source>
</evidence>
<comment type="similarity">
    <text evidence="3">Belongs to the flavoprotein pyridine nucleotide cytochrome reductase family.</text>
</comment>
<dbReference type="PROSITE" id="PS51384">
    <property type="entry name" value="FAD_FR"/>
    <property type="match status" value="1"/>
</dbReference>
<dbReference type="EMBL" id="LXFE01000202">
    <property type="protein sequence ID" value="OLL26369.1"/>
    <property type="molecule type" value="Genomic_DNA"/>
</dbReference>
<dbReference type="PRINTS" id="PR00406">
    <property type="entry name" value="CYTB5RDTASE"/>
</dbReference>
<evidence type="ECO:0000256" key="5">
    <source>
        <dbReference type="ARBA" id="ARBA00022827"/>
    </source>
</evidence>
<feature type="domain" description="FAD-binding FR-type" evidence="9">
    <location>
        <begin position="37"/>
        <end position="138"/>
    </location>
</feature>
<dbReference type="GO" id="GO:0016491">
    <property type="term" value="F:oxidoreductase activity"/>
    <property type="evidence" value="ECO:0007669"/>
    <property type="project" value="UniProtKB-KW"/>
</dbReference>
<comment type="caution">
    <text evidence="10">The sequence shown here is derived from an EMBL/GenBank/DDBJ whole genome shotgun (WGS) entry which is preliminary data.</text>
</comment>
<evidence type="ECO:0000256" key="6">
    <source>
        <dbReference type="ARBA" id="ARBA00023002"/>
    </source>
</evidence>
<feature type="binding site" evidence="8">
    <location>
        <position position="88"/>
    </location>
    <ligand>
        <name>FAD</name>
        <dbReference type="ChEBI" id="CHEBI:57692"/>
    </ligand>
</feature>
<dbReference type="SUPFAM" id="SSF52343">
    <property type="entry name" value="Ferredoxin reductase-like, C-terminal NADP-linked domain"/>
    <property type="match status" value="1"/>
</dbReference>
<dbReference type="PANTHER" id="PTHR19370:SF189">
    <property type="entry name" value="CYTOCHROME C MITOCHONDRIAL IMPORT FACTOR CYC2"/>
    <property type="match status" value="1"/>
</dbReference>
<dbReference type="InterPro" id="IPR008333">
    <property type="entry name" value="Cbr1-like_FAD-bd_dom"/>
</dbReference>
<dbReference type="OMA" id="PVDIVYC"/>
<dbReference type="InterPro" id="IPR017938">
    <property type="entry name" value="Riboflavin_synthase-like_b-brl"/>
</dbReference>
<dbReference type="Gene3D" id="3.40.50.80">
    <property type="entry name" value="Nucleotide-binding domain of ferredoxin-NADP reductase (FNR) module"/>
    <property type="match status" value="1"/>
</dbReference>
<keyword evidence="4 8" id="KW-0285">Flavoprotein</keyword>
<dbReference type="InterPro" id="IPR039261">
    <property type="entry name" value="FNR_nucleotide-bd"/>
</dbReference>
<feature type="binding site" evidence="8">
    <location>
        <position position="89"/>
    </location>
    <ligand>
        <name>FAD</name>
        <dbReference type="ChEBI" id="CHEBI:57692"/>
    </ligand>
</feature>
<dbReference type="GO" id="GO:0016020">
    <property type="term" value="C:membrane"/>
    <property type="evidence" value="ECO:0007669"/>
    <property type="project" value="UniProtKB-SubCell"/>
</dbReference>
<evidence type="ECO:0000256" key="2">
    <source>
        <dbReference type="ARBA" id="ARBA00004370"/>
    </source>
</evidence>
<dbReference type="GO" id="GO:0005739">
    <property type="term" value="C:mitochondrion"/>
    <property type="evidence" value="ECO:0007669"/>
    <property type="project" value="TreeGrafter"/>
</dbReference>
<dbReference type="InterPro" id="IPR001834">
    <property type="entry name" value="CBR-like"/>
</dbReference>
<feature type="binding site" evidence="8">
    <location>
        <position position="154"/>
    </location>
    <ligand>
        <name>FAD</name>
        <dbReference type="ChEBI" id="CHEBI:57692"/>
    </ligand>
</feature>
<evidence type="ECO:0000256" key="1">
    <source>
        <dbReference type="ARBA" id="ARBA00001974"/>
    </source>
</evidence>
<comment type="subcellular location">
    <subcellularLocation>
        <location evidence="2">Membrane</location>
    </subcellularLocation>
</comment>
<reference evidence="10 11" key="1">
    <citation type="submission" date="2016-04" db="EMBL/GenBank/DDBJ databases">
        <title>Evolutionary innovation and constraint leading to complex multicellularity in the Ascomycota.</title>
        <authorList>
            <person name="Cisse O."/>
            <person name="Nguyen A."/>
            <person name="Hewitt D.A."/>
            <person name="Jedd G."/>
            <person name="Stajich J.E."/>
        </authorList>
    </citation>
    <scope>NUCLEOTIDE SEQUENCE [LARGE SCALE GENOMIC DNA]</scope>
    <source>
        <strain evidence="10 11">DAH-3</strain>
    </source>
</reference>
<comment type="cofactor">
    <cofactor evidence="1 8">
        <name>FAD</name>
        <dbReference type="ChEBI" id="CHEBI:57692"/>
    </cofactor>
</comment>
<dbReference type="OrthoDB" id="432685at2759"/>
<feature type="binding site" evidence="8">
    <location>
        <position position="113"/>
    </location>
    <ligand>
        <name>FAD</name>
        <dbReference type="ChEBI" id="CHEBI:57692"/>
    </ligand>
</feature>
<dbReference type="PANTHER" id="PTHR19370">
    <property type="entry name" value="NADH-CYTOCHROME B5 REDUCTASE"/>
    <property type="match status" value="1"/>
</dbReference>
<dbReference type="Gene3D" id="2.40.30.10">
    <property type="entry name" value="Translation factors"/>
    <property type="match status" value="1"/>
</dbReference>
<sequence length="250" mass="27793">MTAKNFLRRGISTALLISIPSFYFLHTPETSRYLNTETFAPYEITDTEAVTPSTFKITVSSKYPQRGIHLPRDLYHIQIKHPLIQVQRPYTPISSDDACTLTFLVKKYRDGEVSGYIHSLFPGSEIQLRGPIIDYSIPSHVKQITFIAGGTGITPALQLSRSRPDLSIYIIHAHSSRDFHLTKVPPNVEYTEISNRLVLKGDLDGRKGTVLVCGPDGFIQYIAGSKNLDGSQGFIAGLLGDLGESNVWKL</sequence>
<keyword evidence="5 8" id="KW-0274">FAD</keyword>
<name>A0A1U7LUR5_NEOID</name>